<name>W0F5N6_9BACT</name>
<dbReference type="STRING" id="929713.NIASO_02365"/>
<accession>W0F5N6</accession>
<reference evidence="1 2" key="1">
    <citation type="submission" date="2013-12" db="EMBL/GenBank/DDBJ databases">
        <authorList>
            <consortium name="DOE Joint Genome Institute"/>
            <person name="Eisen J."/>
            <person name="Huntemann M."/>
            <person name="Han J."/>
            <person name="Chen A."/>
            <person name="Kyrpides N."/>
            <person name="Mavromatis K."/>
            <person name="Markowitz V."/>
            <person name="Palaniappan K."/>
            <person name="Ivanova N."/>
            <person name="Schaumberg A."/>
            <person name="Pati A."/>
            <person name="Liolios K."/>
            <person name="Nordberg H.P."/>
            <person name="Cantor M.N."/>
            <person name="Hua S.X."/>
            <person name="Woyke T."/>
        </authorList>
    </citation>
    <scope>NUCLEOTIDE SEQUENCE [LARGE SCALE GENOMIC DNA]</scope>
    <source>
        <strain evidence="2">DSM 19437</strain>
    </source>
</reference>
<organism evidence="1 2">
    <name type="scientific">Niabella soli DSM 19437</name>
    <dbReference type="NCBI Taxonomy" id="929713"/>
    <lineage>
        <taxon>Bacteria</taxon>
        <taxon>Pseudomonadati</taxon>
        <taxon>Bacteroidota</taxon>
        <taxon>Chitinophagia</taxon>
        <taxon>Chitinophagales</taxon>
        <taxon>Chitinophagaceae</taxon>
        <taxon>Niabella</taxon>
    </lineage>
</organism>
<dbReference type="KEGG" id="nso:NIASO_02365"/>
<dbReference type="HOGENOM" id="CLU_2058881_0_0_10"/>
<gene>
    <name evidence="1" type="ORF">NIASO_02365</name>
</gene>
<keyword evidence="2" id="KW-1185">Reference proteome</keyword>
<dbReference type="EMBL" id="CP007035">
    <property type="protein sequence ID" value="AHF17138.1"/>
    <property type="molecule type" value="Genomic_DNA"/>
</dbReference>
<sequence length="119" mass="13405">MAVRPARSSVKRLAPVVPRVYRKFGFILNLLADWLQPQIIWRAIGTPHKNNLNADLLLAGMAPRKKDCGMPDVQNENGAQKCIRFCHGALLPVKILCTPRVGLWAVPFINSDYRPIRYG</sequence>
<dbReference type="AlphaFoldDB" id="W0F5N6"/>
<evidence type="ECO:0000313" key="2">
    <source>
        <dbReference type="Proteomes" id="UP000003586"/>
    </source>
</evidence>
<dbReference type="Proteomes" id="UP000003586">
    <property type="component" value="Chromosome"/>
</dbReference>
<proteinExistence type="predicted"/>
<evidence type="ECO:0000313" key="1">
    <source>
        <dbReference type="EMBL" id="AHF17138.1"/>
    </source>
</evidence>
<protein>
    <submittedName>
        <fullName evidence="1">Uncharacterized protein</fullName>
    </submittedName>
</protein>